<keyword evidence="8" id="KW-0067">ATP-binding</keyword>
<dbReference type="InterPro" id="IPR019786">
    <property type="entry name" value="Zinc_finger_PHD-type_CS"/>
</dbReference>
<dbReference type="GO" id="GO:0004386">
    <property type="term" value="F:helicase activity"/>
    <property type="evidence" value="ECO:0007669"/>
    <property type="project" value="UniProtKB-KW"/>
</dbReference>
<feature type="region of interest" description="Disordered" evidence="5">
    <location>
        <begin position="894"/>
        <end position="928"/>
    </location>
</feature>
<feature type="region of interest" description="Disordered" evidence="5">
    <location>
        <begin position="227"/>
        <end position="301"/>
    </location>
</feature>
<keyword evidence="9" id="KW-1185">Reference proteome</keyword>
<organism evidence="8 9">
    <name type="scientific">Porphyridium purpureum</name>
    <name type="common">Red alga</name>
    <name type="synonym">Porphyridium cruentum</name>
    <dbReference type="NCBI Taxonomy" id="35688"/>
    <lineage>
        <taxon>Eukaryota</taxon>
        <taxon>Rhodophyta</taxon>
        <taxon>Bangiophyceae</taxon>
        <taxon>Porphyridiales</taxon>
        <taxon>Porphyridiaceae</taxon>
        <taxon>Porphyridium</taxon>
    </lineage>
</organism>
<feature type="region of interest" description="Disordered" evidence="5">
    <location>
        <begin position="946"/>
        <end position="980"/>
    </location>
</feature>
<keyword evidence="8" id="KW-0547">Nucleotide-binding</keyword>
<keyword evidence="3" id="KW-0862">Zinc</keyword>
<evidence type="ECO:0000256" key="3">
    <source>
        <dbReference type="ARBA" id="ARBA00022833"/>
    </source>
</evidence>
<evidence type="ECO:0000259" key="7">
    <source>
        <dbReference type="PROSITE" id="PS51805"/>
    </source>
</evidence>
<dbReference type="OrthoDB" id="2384350at2759"/>
<sequence>MGRSAAKRAREGVGAHGSARTTASKRLKPEQVACGETERGGGGHADERSRAGAVATCLDRVRRAAALLSCDACSKPLSSVAHCATCANVICLSCDQARCSVCSLPLDATALQRARNGVVPLQAVNNSFQKLLAFVNHNEQLLNCVRLHALPRSGRDRTSARHLVPAEPLSQSKTGTKDHGSPRETPSDAPHHAVAPSYCIHSPRLTLSETQEKDIAVGPARKIPCLFEKSSQQRDDAEPPIRDLLSSQHGQGNRPDASVNALQLSNQSNQIEGRSQKLVPLTSCDTSLRRTSSREQLPREQLPNSIPDTLIVGAAAPSDKEVPLGVSGLSHADAASASDSTSQSSLPDCLAVCEYDLPFELCQFCGLSGEPELLDELGPMIGAQASDLDAGCYVHYMCAQWAPLVYFDDVSRKFCNVSAEVSRAAQLRCAVPRCRKPGAAIGCHSTACESSFHFRCARDTYCRRVMQFDAELQKSVPTFDILCPKHVPRAQRKRFPFLPDVNEIARKDPRSLNADTCFVCGDKGGLVLCDSCPNAVHLGCGDSPLQEVPEGFWSCSICTASLTEAQRLERYQNPEKYTLIERRGLLPGNEQERNGLDSTRQLRVSRCHGAGRAALLNAWNQDANDGTLVSSSSEDENCDALSQETARARSGRETSIKNNCLASRRRALFARDSEYTQDTALDLRHLRVCWRLAKRLFGEQIQQCQAQASATTRAPQKHHFGAGVVSIRDRSSLEAVEFSLVARRRASSYPFATLPGAECDLERGNWMALRLSISCLQEDHVEIQKERDDARLANLSEECRVSLCLLIAGHAKNKLSHKFELSEHLKGDLCNPPCLSDWWEASGASSELGRAARRWREALSTETVLLKPWVERSTRARDGSSLAFSAHAVQAKLKHQLQSEPPAPTSKLRFPAGRHGEARRSQKARNETSFIVQDDKVLNGRRCDAGKLRSGRSTAPRPRTASPGRIQKKYGAASSPVRETRRGERIVLPVIHSSPMREPEDVCNPEPCGGVHFTFNGRVRTEENGVTLCSSDADESETFQDAGACSLGRPAQELQIGRGAAGGNIEDEIAVTKSHRSVLHTNLETIMRRLQRSQVRRKQGMPDKGRHKTPALDSDNIFAPGFGGRDSQNLARHRDNSRCRENVLFKEAESPVGANASMIIDVDSLADAAVPATVRRLRVRKTQIPQHMEERARQRASRVLGNMSRREDGDVDKDYLWLTDDGPNANADVEHANSSQVMAKRPEHRNQRMHTPVQRPLVFVGRENARSLVSGVDVRWFVDCERFMNVLVGKERVDLLVEEGVNAASIAMTFGSIQELLDALGMPYRLHVPGESGDFGGIEWKSTVDLWKDEIDRGVGMNNSRFSYSVVRMHMQLLCAVISCHTCLPCDVCGVHEYLSFLLRDMLSNSLTLHSNFLPPRMRHGSSGADGLHALSSDGRMLVDSKHNPLVSLWRFVLQFAASCSDAASAESNSNSLQLPRDHVWDQLMVLLFDAREWAIVSGDAFAGVTVNSPTWRELAWAVILRLAEISRFRVIWCRSTEHDHAANPSISRDITLHPPLPSANYHFAPWVLNHEAGHLGSRHPGWALVRALVESELAGCGTLRSLRDLPPLEHQLSRVMLNCVVLSHGWAAADERVLRLWLKFFEDTRFLSVHKHCTTLAGPFSQFQMQVKSHWSMSVRGTEHAQPEKQNPDMWPLLQGAPLCTLLFEYSVRMISDIPNALISRHSATSTARVAVASAIAEYESRRLRKFARTVAISAAAEADAHGHASANTDQDEDAFCALRHALLLVHAVCKGFMDSDDSLLFLQFVNRLLGDFTAGLCGGNSEPSANALTTQSRNRAVMSQIIALQIFILRALHLHSVRRSFVSALDVASKYLSVITNQRTPDTKMFRKNEIRALGDACVLLSQLVVAIKEKTESKHGEKLELLTVLLRHDFIERLLPLYKHSYACALRALSWVRSAVHMLHETDARSLTPSPTRDSDEFFESLDADEEAQRAELCKLLVGKYLHVIARTLVGVGSIRSSHAHSLPDRLLQFGSELTGVYCALQSLRVRFCFNRRYSPAQEVGTSFSTPPPESWFKAMLMFSEAGQVVILQSYTSKDTVQKQPLHRGVFVGSASDELRFDLCALYWSIVLESERETVAATRSLATLDIAVLLCLVHAACSDWRPSGSVTSSSCSVSEAMGTKSALPASSFTECCVQRLIASLNAVFPDGGMGTRVFAGSRKSAEDDALLHWIGLLLKRRILAENEEHVHHNMVLSLGIAWIHANLAALGAWTASCTAVDLPRRVPVVIASLGKMYAIVELFMKTGQGKLVSAVWNVKIIALYNLACEIRARSRSFVGMSLDRVRSVDISECQKALLQTLCYIPPSTRVARSRESNDPRASASSSAESAWKYASDIVREWIFEDAATPASMSASSTCLKPDELRIFLSSWIRARCEERLGTNAYASGAGTLCYFFSHVLVPEMDRFCTSDAHFALCLYFIQDACARRPEERPMTDRARACLLRAVGATVLPFLFRRMIENMHSELESRSWRAELRWGESRVLLFRFLSALFDASAGGAVRRTHSRSSGFSIMFSAFDLDETWSQPTFDSRGLFHHAGDEGLDSLALNLFRVILYLGLLGLDLCVRRVRRRALIARFEHEAALFTSKITALLGPCLVRGGAGLMNAPGQAISERVPLSAQTVTRKNGDRVLFEGCTEFFALVQSCCTHSADARSVVLEILFPYARESILPDLERLIRRVHVESTSNRDSGHDSRADPLSGSVPNLVAHSERKQEILVLDRRLRALLRQVGCSEIATSLASRSFPRGTSFSLAVPPSLAILLQVGSQAHK</sequence>
<feature type="compositionally biased region" description="Basic and acidic residues" evidence="5">
    <location>
        <begin position="231"/>
        <end position="241"/>
    </location>
</feature>
<dbReference type="PROSITE" id="PS51805">
    <property type="entry name" value="EPHD"/>
    <property type="match status" value="1"/>
</dbReference>
<dbReference type="GO" id="GO:0008270">
    <property type="term" value="F:zinc ion binding"/>
    <property type="evidence" value="ECO:0007669"/>
    <property type="project" value="UniProtKB-KW"/>
</dbReference>
<protein>
    <submittedName>
        <fullName evidence="8">Chromodomain-helicase-DNA-binding protein 3-like</fullName>
    </submittedName>
</protein>
<dbReference type="CDD" id="cd15571">
    <property type="entry name" value="ePHD"/>
    <property type="match status" value="1"/>
</dbReference>
<feature type="region of interest" description="Disordered" evidence="5">
    <location>
        <begin position="1"/>
        <end position="47"/>
    </location>
</feature>
<evidence type="ECO:0000256" key="2">
    <source>
        <dbReference type="ARBA" id="ARBA00022771"/>
    </source>
</evidence>
<feature type="compositionally biased region" description="Basic residues" evidence="5">
    <location>
        <begin position="1093"/>
        <end position="1109"/>
    </location>
</feature>
<gene>
    <name evidence="8" type="ORF">FVE85_1879</name>
</gene>
<evidence type="ECO:0000259" key="6">
    <source>
        <dbReference type="PROSITE" id="PS50016"/>
    </source>
</evidence>
<reference evidence="9" key="1">
    <citation type="journal article" date="2019" name="Nat. Commun.">
        <title>Expansion of phycobilisome linker gene families in mesophilic red algae.</title>
        <authorList>
            <person name="Lee J."/>
            <person name="Kim D."/>
            <person name="Bhattacharya D."/>
            <person name="Yoon H.S."/>
        </authorList>
    </citation>
    <scope>NUCLEOTIDE SEQUENCE [LARGE SCALE GENOMIC DNA]</scope>
    <source>
        <strain evidence="9">CCMP 1328</strain>
    </source>
</reference>
<feature type="compositionally biased region" description="Basic and acidic residues" evidence="5">
    <location>
        <begin position="175"/>
        <end position="191"/>
    </location>
</feature>
<dbReference type="Proteomes" id="UP000324585">
    <property type="component" value="Unassembled WGS sequence"/>
</dbReference>
<proteinExistence type="predicted"/>
<dbReference type="InterPro" id="IPR011011">
    <property type="entry name" value="Znf_FYVE_PHD"/>
</dbReference>
<dbReference type="PANTHER" id="PTHR24102">
    <property type="entry name" value="PHD FINGER PROTEIN"/>
    <property type="match status" value="1"/>
</dbReference>
<name>A0A5J4YYD4_PORPP</name>
<dbReference type="InterPro" id="IPR013083">
    <property type="entry name" value="Znf_RING/FYVE/PHD"/>
</dbReference>
<dbReference type="SMART" id="SM00249">
    <property type="entry name" value="PHD"/>
    <property type="match status" value="2"/>
</dbReference>
<dbReference type="PROSITE" id="PS50016">
    <property type="entry name" value="ZF_PHD_2"/>
    <property type="match status" value="1"/>
</dbReference>
<keyword evidence="8" id="KW-0378">Hydrolase</keyword>
<feature type="compositionally biased region" description="Polar residues" evidence="5">
    <location>
        <begin position="260"/>
        <end position="273"/>
    </location>
</feature>
<feature type="domain" description="PHD-type" evidence="7">
    <location>
        <begin position="359"/>
        <end position="487"/>
    </location>
</feature>
<dbReference type="Pfam" id="PF00628">
    <property type="entry name" value="PHD"/>
    <property type="match status" value="1"/>
</dbReference>
<feature type="compositionally biased region" description="Basic and acidic residues" evidence="5">
    <location>
        <begin position="36"/>
        <end position="47"/>
    </location>
</feature>
<dbReference type="InterPro" id="IPR001965">
    <property type="entry name" value="Znf_PHD"/>
</dbReference>
<dbReference type="InterPro" id="IPR034732">
    <property type="entry name" value="EPHD"/>
</dbReference>
<evidence type="ECO:0000313" key="8">
    <source>
        <dbReference type="EMBL" id="KAA8495724.1"/>
    </source>
</evidence>
<keyword evidence="1" id="KW-0479">Metal-binding</keyword>
<feature type="region of interest" description="Disordered" evidence="5">
    <location>
        <begin position="155"/>
        <end position="194"/>
    </location>
</feature>
<keyword evidence="8" id="KW-0238">DNA-binding</keyword>
<dbReference type="PANTHER" id="PTHR24102:SF28">
    <property type="entry name" value="PHD-TYPE DOMAIN-CONTAINING PROTEIN"/>
    <property type="match status" value="1"/>
</dbReference>
<evidence type="ECO:0000256" key="1">
    <source>
        <dbReference type="ARBA" id="ARBA00022723"/>
    </source>
</evidence>
<feature type="compositionally biased region" description="Basic and acidic residues" evidence="5">
    <location>
        <begin position="914"/>
        <end position="926"/>
    </location>
</feature>
<accession>A0A5J4YYD4</accession>
<dbReference type="Pfam" id="PF13771">
    <property type="entry name" value="zf-HC5HC2H"/>
    <property type="match status" value="1"/>
</dbReference>
<keyword evidence="2 4" id="KW-0863">Zinc-finger</keyword>
<dbReference type="InterPro" id="IPR019787">
    <property type="entry name" value="Znf_PHD-finger"/>
</dbReference>
<feature type="region of interest" description="Disordered" evidence="5">
    <location>
        <begin position="2742"/>
        <end position="2762"/>
    </location>
</feature>
<dbReference type="PROSITE" id="PS01359">
    <property type="entry name" value="ZF_PHD_1"/>
    <property type="match status" value="1"/>
</dbReference>
<dbReference type="EMBL" id="VRMN01000003">
    <property type="protein sequence ID" value="KAA8495724.1"/>
    <property type="molecule type" value="Genomic_DNA"/>
</dbReference>
<feature type="domain" description="PHD-type" evidence="6">
    <location>
        <begin position="514"/>
        <end position="561"/>
    </location>
</feature>
<evidence type="ECO:0000313" key="9">
    <source>
        <dbReference type="Proteomes" id="UP000324585"/>
    </source>
</evidence>
<evidence type="ECO:0000256" key="5">
    <source>
        <dbReference type="SAM" id="MobiDB-lite"/>
    </source>
</evidence>
<dbReference type="GO" id="GO:0003677">
    <property type="term" value="F:DNA binding"/>
    <property type="evidence" value="ECO:0007669"/>
    <property type="project" value="UniProtKB-KW"/>
</dbReference>
<comment type="caution">
    <text evidence="8">The sequence shown here is derived from an EMBL/GenBank/DDBJ whole genome shotgun (WGS) entry which is preliminary data.</text>
</comment>
<keyword evidence="8" id="KW-0347">Helicase</keyword>
<dbReference type="SUPFAM" id="SSF57903">
    <property type="entry name" value="FYVE/PHD zinc finger"/>
    <property type="match status" value="1"/>
</dbReference>
<evidence type="ECO:0000256" key="4">
    <source>
        <dbReference type="PROSITE-ProRule" id="PRU00146"/>
    </source>
</evidence>
<dbReference type="Gene3D" id="3.30.40.10">
    <property type="entry name" value="Zinc/RING finger domain, C3HC4 (zinc finger)"/>
    <property type="match status" value="2"/>
</dbReference>
<feature type="region of interest" description="Disordered" evidence="5">
    <location>
        <begin position="1093"/>
        <end position="1134"/>
    </location>
</feature>